<evidence type="ECO:0000256" key="4">
    <source>
        <dbReference type="ARBA" id="ARBA00022989"/>
    </source>
</evidence>
<dbReference type="Proteomes" id="UP000011083">
    <property type="component" value="Unassembled WGS sequence"/>
</dbReference>
<feature type="transmembrane region" description="Helical" evidence="6">
    <location>
        <begin position="112"/>
        <end position="129"/>
    </location>
</feature>
<sequence length="237" mass="26429">MSSETTTTAPSDQLRFVVTPRIRKALALATAQMDKKAVLSATKETREALHKLHKDKSANEVPLGLLRQLSRVLLQIKASSNDGSDQKSRAAVTPEQEALFNRLQIELDNKRYAKHVFLLFIYFMVKNVVATKDMTQGKRKNEFREAMHQASLGIDMIVMIVVGFIAGYFVPGVIGGTLLGVAIMLVEMVLIVIRGSRIEEQEAEKEKTKFKPKSKKKAKLSSAISVETITDDAKKRK</sequence>
<dbReference type="VEuPathDB" id="AmoebaDB:ACA1_116970"/>
<evidence type="ECO:0000256" key="1">
    <source>
        <dbReference type="ARBA" id="ARBA00004477"/>
    </source>
</evidence>
<comment type="subcellular location">
    <subcellularLocation>
        <location evidence="1">Endoplasmic reticulum membrane</location>
        <topology evidence="1">Multi-pass membrane protein</topology>
    </subcellularLocation>
</comment>
<accession>L8H3Y7</accession>
<evidence type="ECO:0000313" key="7">
    <source>
        <dbReference type="EMBL" id="ELR20224.1"/>
    </source>
</evidence>
<evidence type="ECO:0000256" key="5">
    <source>
        <dbReference type="ARBA" id="ARBA00023136"/>
    </source>
</evidence>
<keyword evidence="5 6" id="KW-0472">Membrane</keyword>
<organism evidence="7 8">
    <name type="scientific">Acanthamoeba castellanii (strain ATCC 30010 / Neff)</name>
    <dbReference type="NCBI Taxonomy" id="1257118"/>
    <lineage>
        <taxon>Eukaryota</taxon>
        <taxon>Amoebozoa</taxon>
        <taxon>Discosea</taxon>
        <taxon>Longamoebia</taxon>
        <taxon>Centramoebida</taxon>
        <taxon>Acanthamoebidae</taxon>
        <taxon>Acanthamoeba</taxon>
    </lineage>
</organism>
<gene>
    <name evidence="7" type="ORF">ACA1_116970</name>
</gene>
<evidence type="ECO:0000313" key="8">
    <source>
        <dbReference type="Proteomes" id="UP000011083"/>
    </source>
</evidence>
<keyword evidence="8" id="KW-1185">Reference proteome</keyword>
<dbReference type="KEGG" id="acan:ACA1_116970"/>
<evidence type="ECO:0000256" key="2">
    <source>
        <dbReference type="ARBA" id="ARBA00022692"/>
    </source>
</evidence>
<keyword evidence="4 6" id="KW-1133">Transmembrane helix</keyword>
<dbReference type="GeneID" id="14921071"/>
<dbReference type="PANTHER" id="PTHR31394:SF1">
    <property type="entry name" value="TRANSMEMBRANE PROTEIN 199"/>
    <property type="match status" value="1"/>
</dbReference>
<dbReference type="EMBL" id="KB007926">
    <property type="protein sequence ID" value="ELR20224.1"/>
    <property type="molecule type" value="Genomic_DNA"/>
</dbReference>
<reference evidence="7 8" key="1">
    <citation type="journal article" date="2013" name="Genome Biol.">
        <title>Genome of Acanthamoeba castellanii highlights extensive lateral gene transfer and early evolution of tyrosine kinase signaling.</title>
        <authorList>
            <person name="Clarke M."/>
            <person name="Lohan A.J."/>
            <person name="Liu B."/>
            <person name="Lagkouvardos I."/>
            <person name="Roy S."/>
            <person name="Zafar N."/>
            <person name="Bertelli C."/>
            <person name="Schilde C."/>
            <person name="Kianianmomeni A."/>
            <person name="Burglin T.R."/>
            <person name="Frech C."/>
            <person name="Turcotte B."/>
            <person name="Kopec K.O."/>
            <person name="Synnott J.M."/>
            <person name="Choo C."/>
            <person name="Paponov I."/>
            <person name="Finkler A."/>
            <person name="Soon Heng Tan C."/>
            <person name="Hutchins A.P."/>
            <person name="Weinmeier T."/>
            <person name="Rattei T."/>
            <person name="Chu J.S."/>
            <person name="Gimenez G."/>
            <person name="Irimia M."/>
            <person name="Rigden D.J."/>
            <person name="Fitzpatrick D.A."/>
            <person name="Lorenzo-Morales J."/>
            <person name="Bateman A."/>
            <person name="Chiu C.H."/>
            <person name="Tang P."/>
            <person name="Hegemann P."/>
            <person name="Fromm H."/>
            <person name="Raoult D."/>
            <person name="Greub G."/>
            <person name="Miranda-Saavedra D."/>
            <person name="Chen N."/>
            <person name="Nash P."/>
            <person name="Ginger M.L."/>
            <person name="Horn M."/>
            <person name="Schaap P."/>
            <person name="Caler L."/>
            <person name="Loftus B."/>
        </authorList>
    </citation>
    <scope>NUCLEOTIDE SEQUENCE [LARGE SCALE GENOMIC DNA]</scope>
    <source>
        <strain evidence="7 8">Neff</strain>
    </source>
</reference>
<evidence type="ECO:0000256" key="3">
    <source>
        <dbReference type="ARBA" id="ARBA00022824"/>
    </source>
</evidence>
<dbReference type="GO" id="GO:0005789">
    <property type="term" value="C:endoplasmic reticulum membrane"/>
    <property type="evidence" value="ECO:0007669"/>
    <property type="project" value="UniProtKB-SubCell"/>
</dbReference>
<dbReference type="RefSeq" id="XP_004342334.1">
    <property type="nucleotide sequence ID" value="XM_004342285.1"/>
</dbReference>
<evidence type="ECO:0008006" key="9">
    <source>
        <dbReference type="Google" id="ProtNLM"/>
    </source>
</evidence>
<protein>
    <recommendedName>
        <fullName evidence="9">Transmembrane protein</fullName>
    </recommendedName>
</protein>
<dbReference type="AlphaFoldDB" id="L8H3Y7"/>
<keyword evidence="2 6" id="KW-0812">Transmembrane</keyword>
<keyword evidence="3" id="KW-0256">Endoplasmic reticulum</keyword>
<proteinExistence type="predicted"/>
<dbReference type="PANTHER" id="PTHR31394">
    <property type="entry name" value="TRANSMEMBRANE PROTEIN 199"/>
    <property type="match status" value="1"/>
</dbReference>
<evidence type="ECO:0000256" key="6">
    <source>
        <dbReference type="SAM" id="Phobius"/>
    </source>
</evidence>
<dbReference type="GO" id="GO:0070072">
    <property type="term" value="P:vacuolar proton-transporting V-type ATPase complex assembly"/>
    <property type="evidence" value="ECO:0007669"/>
    <property type="project" value="InterPro"/>
</dbReference>
<feature type="transmembrane region" description="Helical" evidence="6">
    <location>
        <begin position="176"/>
        <end position="193"/>
    </location>
</feature>
<dbReference type="InterPro" id="IPR021013">
    <property type="entry name" value="ATPase_Vma12"/>
</dbReference>
<feature type="transmembrane region" description="Helical" evidence="6">
    <location>
        <begin position="150"/>
        <end position="170"/>
    </location>
</feature>
<name>L8H3Y7_ACACF</name>